<keyword evidence="2" id="KW-0004">4Fe-4S</keyword>
<feature type="domain" description="4Fe-4S ferredoxin-type" evidence="8">
    <location>
        <begin position="242"/>
        <end position="273"/>
    </location>
</feature>
<evidence type="ECO:0000313" key="10">
    <source>
        <dbReference type="Proteomes" id="UP000027946"/>
    </source>
</evidence>
<name>A0A069RHX5_PEPLI</name>
<keyword evidence="1" id="KW-0813">Transport</keyword>
<dbReference type="Proteomes" id="UP000027946">
    <property type="component" value="Unassembled WGS sequence"/>
</dbReference>
<evidence type="ECO:0000256" key="7">
    <source>
        <dbReference type="SAM" id="Phobius"/>
    </source>
</evidence>
<evidence type="ECO:0000313" key="9">
    <source>
        <dbReference type="EMBL" id="KDR95760.1"/>
    </source>
</evidence>
<dbReference type="SUPFAM" id="SSF54862">
    <property type="entry name" value="4Fe-4S ferredoxins"/>
    <property type="match status" value="1"/>
</dbReference>
<keyword evidence="10" id="KW-1185">Reference proteome</keyword>
<dbReference type="EMBL" id="JJMM01000010">
    <property type="protein sequence ID" value="KDR95760.1"/>
    <property type="molecule type" value="Genomic_DNA"/>
</dbReference>
<reference evidence="9 10" key="1">
    <citation type="submission" date="2014-03" db="EMBL/GenBank/DDBJ databases">
        <title>Genome sequence of Clostridium litorale W6, DSM 5388.</title>
        <authorList>
            <person name="Poehlein A."/>
            <person name="Jagirdar A."/>
            <person name="Khonsari B."/>
            <person name="Chibani C.M."/>
            <person name="Gutierrez Gutierrez D.A."/>
            <person name="Davydova E."/>
            <person name="Alghaithi H.S."/>
            <person name="Nair K.P."/>
            <person name="Dhamotharan K."/>
            <person name="Chandran L."/>
            <person name="G W."/>
            <person name="Daniel R."/>
        </authorList>
    </citation>
    <scope>NUCLEOTIDE SEQUENCE [LARGE SCALE GENOMIC DNA]</scope>
    <source>
        <strain evidence="9 10">W6</strain>
    </source>
</reference>
<feature type="domain" description="4Fe-4S ferredoxin-type" evidence="8">
    <location>
        <begin position="219"/>
        <end position="241"/>
    </location>
</feature>
<dbReference type="GO" id="GO:0051539">
    <property type="term" value="F:4 iron, 4 sulfur cluster binding"/>
    <property type="evidence" value="ECO:0007669"/>
    <property type="project" value="UniProtKB-KW"/>
</dbReference>
<sequence length="287" mass="31733">MVRRIVQALFTLASNGYIKGFYEGRIYKGDIKKVCVPGLNCYSCPGAFGSCPIGSLQAVIGSMKYTFSFYVSGFLMLMGIVFGRFICGWLCPFGLFQDLLNKIPSKKVTVKGLWKNMKYLKYAVLAVFVVLLPLVMRDELGISAPYFCKYICPAGTLEGGLPLVLMNESLKSTIGWLSAWKTMLLVVTIISSIVVFRPFCRFVCPLGAIYSLFNKVSLYRLNVDEKACTSCGICESACKMGIKAYVEPNSPECIRCGDCIKSCPQGAIYREDVVTIKTSHGKVNKVE</sequence>
<keyword evidence="7" id="KW-1133">Transmembrane helix</keyword>
<evidence type="ECO:0000256" key="4">
    <source>
        <dbReference type="ARBA" id="ARBA00022982"/>
    </source>
</evidence>
<keyword evidence="4" id="KW-0249">Electron transport</keyword>
<keyword evidence="7" id="KW-0472">Membrane</keyword>
<dbReference type="PANTHER" id="PTHR30176">
    <property type="entry name" value="FERREDOXIN-TYPE PROTEIN NAPH"/>
    <property type="match status" value="1"/>
</dbReference>
<dbReference type="STRING" id="1121324.CLIT_10c04870"/>
<evidence type="ECO:0000256" key="2">
    <source>
        <dbReference type="ARBA" id="ARBA00022485"/>
    </source>
</evidence>
<dbReference type="GO" id="GO:0005886">
    <property type="term" value="C:plasma membrane"/>
    <property type="evidence" value="ECO:0007669"/>
    <property type="project" value="TreeGrafter"/>
</dbReference>
<evidence type="ECO:0000259" key="8">
    <source>
        <dbReference type="PROSITE" id="PS51379"/>
    </source>
</evidence>
<dbReference type="Pfam" id="PF00037">
    <property type="entry name" value="Fer4"/>
    <property type="match status" value="1"/>
</dbReference>
<dbReference type="Gene3D" id="3.30.70.20">
    <property type="match status" value="2"/>
</dbReference>
<dbReference type="InterPro" id="IPR017896">
    <property type="entry name" value="4Fe4S_Fe-S-bd"/>
</dbReference>
<dbReference type="Pfam" id="PF12801">
    <property type="entry name" value="Fer4_5"/>
    <property type="match status" value="3"/>
</dbReference>
<evidence type="ECO:0000256" key="5">
    <source>
        <dbReference type="ARBA" id="ARBA00023004"/>
    </source>
</evidence>
<feature type="transmembrane region" description="Helical" evidence="7">
    <location>
        <begin position="69"/>
        <end position="96"/>
    </location>
</feature>
<evidence type="ECO:0000256" key="6">
    <source>
        <dbReference type="ARBA" id="ARBA00023014"/>
    </source>
</evidence>
<feature type="transmembrane region" description="Helical" evidence="7">
    <location>
        <begin position="174"/>
        <end position="196"/>
    </location>
</feature>
<dbReference type="eggNOG" id="COG0348">
    <property type="taxonomic scope" value="Bacteria"/>
</dbReference>
<feature type="transmembrane region" description="Helical" evidence="7">
    <location>
        <begin position="119"/>
        <end position="136"/>
    </location>
</feature>
<keyword evidence="7" id="KW-0812">Transmembrane</keyword>
<comment type="caution">
    <text evidence="9">The sequence shown here is derived from an EMBL/GenBank/DDBJ whole genome shotgun (WGS) entry which is preliminary data.</text>
</comment>
<gene>
    <name evidence="9" type="ORF">CLIT_10c04870</name>
</gene>
<keyword evidence="5" id="KW-0408">Iron</keyword>
<protein>
    <submittedName>
        <fullName evidence="9">4Fe-4S ferredoxin iron-sulfur binding domain-containing protein</fullName>
    </submittedName>
</protein>
<dbReference type="OrthoDB" id="9806398at2"/>
<dbReference type="PROSITE" id="PS51379">
    <property type="entry name" value="4FE4S_FER_2"/>
    <property type="match status" value="2"/>
</dbReference>
<dbReference type="GO" id="GO:0046872">
    <property type="term" value="F:metal ion binding"/>
    <property type="evidence" value="ECO:0007669"/>
    <property type="project" value="UniProtKB-KW"/>
</dbReference>
<accession>A0A069RHX5</accession>
<keyword evidence="6" id="KW-0411">Iron-sulfur</keyword>
<dbReference type="InterPro" id="IPR017900">
    <property type="entry name" value="4Fe4S_Fe_S_CS"/>
</dbReference>
<dbReference type="PANTHER" id="PTHR30176:SF3">
    <property type="entry name" value="FERREDOXIN-TYPE PROTEIN NAPH"/>
    <property type="match status" value="1"/>
</dbReference>
<organism evidence="9 10">
    <name type="scientific">Peptoclostridium litorale DSM 5388</name>
    <dbReference type="NCBI Taxonomy" id="1121324"/>
    <lineage>
        <taxon>Bacteria</taxon>
        <taxon>Bacillati</taxon>
        <taxon>Bacillota</taxon>
        <taxon>Clostridia</taxon>
        <taxon>Peptostreptococcales</taxon>
        <taxon>Peptoclostridiaceae</taxon>
        <taxon>Peptoclostridium</taxon>
    </lineage>
</organism>
<dbReference type="AlphaFoldDB" id="A0A069RHX5"/>
<evidence type="ECO:0000256" key="3">
    <source>
        <dbReference type="ARBA" id="ARBA00022723"/>
    </source>
</evidence>
<dbReference type="PROSITE" id="PS00198">
    <property type="entry name" value="4FE4S_FER_1"/>
    <property type="match status" value="1"/>
</dbReference>
<dbReference type="RefSeq" id="WP_038264294.1">
    <property type="nucleotide sequence ID" value="NZ_FSRH01000011.1"/>
</dbReference>
<evidence type="ECO:0000256" key="1">
    <source>
        <dbReference type="ARBA" id="ARBA00022448"/>
    </source>
</evidence>
<proteinExistence type="predicted"/>
<dbReference type="InterPro" id="IPR051684">
    <property type="entry name" value="Electron_Trans/Redox"/>
</dbReference>
<keyword evidence="3" id="KW-0479">Metal-binding</keyword>